<dbReference type="AlphaFoldDB" id="A0A6C0IYG5"/>
<name>A0A6C0IYG5_9ZZZZ</name>
<protein>
    <submittedName>
        <fullName evidence="1">Uncharacterized protein</fullName>
    </submittedName>
</protein>
<dbReference type="SUPFAM" id="SSF53686">
    <property type="entry name" value="Tryptophan synthase beta subunit-like PLP-dependent enzymes"/>
    <property type="match status" value="1"/>
</dbReference>
<reference evidence="1" key="1">
    <citation type="journal article" date="2020" name="Nature">
        <title>Giant virus diversity and host interactions through global metagenomics.</title>
        <authorList>
            <person name="Schulz F."/>
            <person name="Roux S."/>
            <person name="Paez-Espino D."/>
            <person name="Jungbluth S."/>
            <person name="Walsh D.A."/>
            <person name="Denef V.J."/>
            <person name="McMahon K.D."/>
            <person name="Konstantinidis K.T."/>
            <person name="Eloe-Fadrosh E.A."/>
            <person name="Kyrpides N.C."/>
            <person name="Woyke T."/>
        </authorList>
    </citation>
    <scope>NUCLEOTIDE SEQUENCE</scope>
    <source>
        <strain evidence="1">GVMAG-M-3300025572-1</strain>
    </source>
</reference>
<dbReference type="EMBL" id="MN740283">
    <property type="protein sequence ID" value="QHT97610.1"/>
    <property type="molecule type" value="Genomic_DNA"/>
</dbReference>
<dbReference type="InterPro" id="IPR036052">
    <property type="entry name" value="TrpB-like_PALP_sf"/>
</dbReference>
<accession>A0A6C0IYG5</accession>
<evidence type="ECO:0000313" key="1">
    <source>
        <dbReference type="EMBL" id="QHT97610.1"/>
    </source>
</evidence>
<proteinExistence type="predicted"/>
<dbReference type="Gene3D" id="3.40.50.1100">
    <property type="match status" value="2"/>
</dbReference>
<sequence length="180" mass="20302">MPLSSGPRKATIIDRYPFAIFPEWSLPPFGRLGQIYGANFIQLGPEVDKFAFAHDYVRSNGALFIKPGFDYPEVIEKIGQYAKSIRDQYGEFDEAWVATGSGTMIRGLQAGGTAKNHYAVCIFRPCPDIGRAHGILTPLGHNDHVPFDRTPPYRSALRYDSKCWPYVRSRSGKILLWNMM</sequence>
<organism evidence="1">
    <name type="scientific">viral metagenome</name>
    <dbReference type="NCBI Taxonomy" id="1070528"/>
    <lineage>
        <taxon>unclassified sequences</taxon>
        <taxon>metagenomes</taxon>
        <taxon>organismal metagenomes</taxon>
    </lineage>
</organism>